<name>D8JSB8_HYPDA</name>
<dbReference type="STRING" id="582899.Hden_0556"/>
<feature type="domain" description="Enoyl reductase (ER)" evidence="3">
    <location>
        <begin position="21"/>
        <end position="352"/>
    </location>
</feature>
<evidence type="ECO:0000256" key="1">
    <source>
        <dbReference type="ARBA" id="ARBA00022857"/>
    </source>
</evidence>
<dbReference type="Pfam" id="PF00107">
    <property type="entry name" value="ADH_zinc_N"/>
    <property type="match status" value="1"/>
</dbReference>
<organism evidence="4 5">
    <name type="scientific">Hyphomicrobium denitrificans (strain ATCC 51888 / DSM 1869 / NCIMB 11706 / TK 0415)</name>
    <dbReference type="NCBI Taxonomy" id="582899"/>
    <lineage>
        <taxon>Bacteria</taxon>
        <taxon>Pseudomonadati</taxon>
        <taxon>Pseudomonadota</taxon>
        <taxon>Alphaproteobacteria</taxon>
        <taxon>Hyphomicrobiales</taxon>
        <taxon>Hyphomicrobiaceae</taxon>
        <taxon>Hyphomicrobium</taxon>
    </lineage>
</organism>
<dbReference type="HOGENOM" id="CLU_026673_3_4_5"/>
<dbReference type="Pfam" id="PF08240">
    <property type="entry name" value="ADH_N"/>
    <property type="match status" value="1"/>
</dbReference>
<accession>D8JSB8</accession>
<dbReference type="EMBL" id="CP002083">
    <property type="protein sequence ID" value="ADJ22377.1"/>
    <property type="molecule type" value="Genomic_DNA"/>
</dbReference>
<dbReference type="PANTHER" id="PTHR48106">
    <property type="entry name" value="QUINONE OXIDOREDUCTASE PIG3-RELATED"/>
    <property type="match status" value="1"/>
</dbReference>
<evidence type="ECO:0000256" key="2">
    <source>
        <dbReference type="ARBA" id="ARBA00023002"/>
    </source>
</evidence>
<evidence type="ECO:0000313" key="5">
    <source>
        <dbReference type="Proteomes" id="UP000002033"/>
    </source>
</evidence>
<dbReference type="GO" id="GO:0016651">
    <property type="term" value="F:oxidoreductase activity, acting on NAD(P)H"/>
    <property type="evidence" value="ECO:0007669"/>
    <property type="project" value="TreeGrafter"/>
</dbReference>
<evidence type="ECO:0000259" key="3">
    <source>
        <dbReference type="SMART" id="SM00829"/>
    </source>
</evidence>
<dbReference type="SUPFAM" id="SSF50129">
    <property type="entry name" value="GroES-like"/>
    <property type="match status" value="1"/>
</dbReference>
<dbReference type="KEGG" id="hdn:Hden_0556"/>
<reference evidence="5" key="1">
    <citation type="journal article" date="2011" name="J. Bacteriol.">
        <title>Genome sequences of eight morphologically diverse alphaproteobacteria.</title>
        <authorList>
            <consortium name="US DOE Joint Genome Institute"/>
            <person name="Brown P.J."/>
            <person name="Kysela D.T."/>
            <person name="Buechlein A."/>
            <person name="Hemmerich C."/>
            <person name="Brun Y.V."/>
        </authorList>
    </citation>
    <scope>NUCLEOTIDE SEQUENCE [LARGE SCALE GENOMIC DNA]</scope>
    <source>
        <strain evidence="5">ATCC 51888 / DSM 1869 / NCIB 11706 / TK 0415</strain>
    </source>
</reference>
<dbReference type="GO" id="GO:0070402">
    <property type="term" value="F:NADPH binding"/>
    <property type="evidence" value="ECO:0007669"/>
    <property type="project" value="TreeGrafter"/>
</dbReference>
<dbReference type="InterPro" id="IPR013154">
    <property type="entry name" value="ADH-like_N"/>
</dbReference>
<dbReference type="SUPFAM" id="SSF51735">
    <property type="entry name" value="NAD(P)-binding Rossmann-fold domains"/>
    <property type="match status" value="1"/>
</dbReference>
<gene>
    <name evidence="4" type="ordered locus">Hden_0556</name>
</gene>
<proteinExistence type="predicted"/>
<protein>
    <submittedName>
        <fullName evidence="4">Alcohol dehydrogenase zinc-binding domain protein</fullName>
    </submittedName>
</protein>
<dbReference type="OrthoDB" id="9780520at2"/>
<dbReference type="InterPro" id="IPR013149">
    <property type="entry name" value="ADH-like_C"/>
</dbReference>
<dbReference type="eggNOG" id="COG0604">
    <property type="taxonomic scope" value="Bacteria"/>
</dbReference>
<dbReference type="AlphaFoldDB" id="D8JSB8"/>
<dbReference type="SMART" id="SM00829">
    <property type="entry name" value="PKS_ER"/>
    <property type="match status" value="1"/>
</dbReference>
<dbReference type="InterPro" id="IPR036291">
    <property type="entry name" value="NAD(P)-bd_dom_sf"/>
</dbReference>
<dbReference type="Gene3D" id="3.90.180.10">
    <property type="entry name" value="Medium-chain alcohol dehydrogenases, catalytic domain"/>
    <property type="match status" value="1"/>
</dbReference>
<sequence length="354" mass="38391">MQTCECTHAQQTTVRAVQLTGERALALTHIAEPPAPAPDEIKVQIRAVALNHIDVWSWRGMAFAKRELPIVLGAEASGEVLAVGSEVKDLAPGDIVAFYGAKTCGACQPCREGRDNFCEGERAMYGFNIDGFLRDRMNIPARLAVKAPKALDAISAACAPITFGTVEHMLFDNAKLKAGETILVQAGGSGIGTAAIQLAKSVGATVITTVGSDDKMEKVRALGADHIINYRRERFEGRVRKITNRRGVDVVFEHVGPDTWEGSILSLSRGGRLVTCGSTTGVAAKTNLYLLFQQQLRLIGSFGCRIENMKTVMGRMAASHIEPVIDTVISLDDIEEGLRRLEERRVFGKIIVKF</sequence>
<evidence type="ECO:0000313" key="4">
    <source>
        <dbReference type="EMBL" id="ADJ22377.1"/>
    </source>
</evidence>
<dbReference type="RefSeq" id="WP_013214594.1">
    <property type="nucleotide sequence ID" value="NC_014313.1"/>
</dbReference>
<keyword evidence="2" id="KW-0560">Oxidoreductase</keyword>
<keyword evidence="5" id="KW-1185">Reference proteome</keyword>
<dbReference type="InterPro" id="IPR011032">
    <property type="entry name" value="GroES-like_sf"/>
</dbReference>
<dbReference type="Proteomes" id="UP000002033">
    <property type="component" value="Chromosome"/>
</dbReference>
<keyword evidence="1" id="KW-0521">NADP</keyword>
<dbReference type="InterPro" id="IPR020843">
    <property type="entry name" value="ER"/>
</dbReference>